<comment type="caution">
    <text evidence="2">The sequence shown here is derived from an EMBL/GenBank/DDBJ whole genome shotgun (WGS) entry which is preliminary data.</text>
</comment>
<name>A0AAV5TV40_9BILA</name>
<feature type="non-terminal residue" evidence="2">
    <location>
        <position position="429"/>
    </location>
</feature>
<proteinExistence type="predicted"/>
<dbReference type="PANTHER" id="PTHR31751:SF42">
    <property type="entry name" value="PROTEIN CBG10204"/>
    <property type="match status" value="1"/>
</dbReference>
<feature type="compositionally biased region" description="Polar residues" evidence="1">
    <location>
        <begin position="94"/>
        <end position="103"/>
    </location>
</feature>
<feature type="non-terminal residue" evidence="2">
    <location>
        <position position="1"/>
    </location>
</feature>
<sequence length="429" mass="49029">LVQRRLRKCARCGKPSSTTFTFPANSKLALQRLWISSVGLDSSGTSRELEAVRARLTAKDDVRWCHLHIGVDGLPKKVALASIYRFDELKESSFRPSQNSQPTESDLEEEEEVEEEDSVRSDYYLTAKSKLELLFRRCQDCGALIDPISLEWTQVASALSVTYQCTGCKHLFRWDTQSKKGRGKSQVFDLNQSFPVAAFCTGTPIPRLVDLCDVLSIAIPRERSMRETIRFYGCPAIDRVYGRWEKEARQLSKDTAPEEGIIVALDGQYDSPGYCASNCKVTVFDSSLGLILVAVSLSVKDPEMEGISSRMESYGSERALEELIDDGFNISTRVSDSNAMVDKRIRENPKLGHIVSLRDFWHVQKPLRKEWWIIQGMKSFPLLAVWYKSFFNHLYYTNTRYPKREDRKLALELVQSFIHHCTGKHKWVK</sequence>
<evidence type="ECO:0000313" key="2">
    <source>
        <dbReference type="EMBL" id="GMS98104.1"/>
    </source>
</evidence>
<feature type="compositionally biased region" description="Acidic residues" evidence="1">
    <location>
        <begin position="105"/>
        <end position="117"/>
    </location>
</feature>
<keyword evidence="3" id="KW-1185">Reference proteome</keyword>
<accession>A0AAV5TV40</accession>
<protein>
    <submittedName>
        <fullName evidence="2">Uncharacterized protein</fullName>
    </submittedName>
</protein>
<dbReference type="Proteomes" id="UP001432027">
    <property type="component" value="Unassembled WGS sequence"/>
</dbReference>
<dbReference type="EMBL" id="BTSX01000005">
    <property type="protein sequence ID" value="GMS98104.1"/>
    <property type="molecule type" value="Genomic_DNA"/>
</dbReference>
<reference evidence="2" key="1">
    <citation type="submission" date="2023-10" db="EMBL/GenBank/DDBJ databases">
        <title>Genome assembly of Pristionchus species.</title>
        <authorList>
            <person name="Yoshida K."/>
            <person name="Sommer R.J."/>
        </authorList>
    </citation>
    <scope>NUCLEOTIDE SEQUENCE</scope>
    <source>
        <strain evidence="2">RS0144</strain>
    </source>
</reference>
<dbReference type="AlphaFoldDB" id="A0AAV5TV40"/>
<feature type="region of interest" description="Disordered" evidence="1">
    <location>
        <begin position="94"/>
        <end position="118"/>
    </location>
</feature>
<dbReference type="PANTHER" id="PTHR31751">
    <property type="entry name" value="SI:CH211-108C17.2-RELATED-RELATED"/>
    <property type="match status" value="1"/>
</dbReference>
<gene>
    <name evidence="2" type="ORF">PENTCL1PPCAC_20279</name>
</gene>
<evidence type="ECO:0000313" key="3">
    <source>
        <dbReference type="Proteomes" id="UP001432027"/>
    </source>
</evidence>
<evidence type="ECO:0000256" key="1">
    <source>
        <dbReference type="SAM" id="MobiDB-lite"/>
    </source>
</evidence>
<organism evidence="2 3">
    <name type="scientific">Pristionchus entomophagus</name>
    <dbReference type="NCBI Taxonomy" id="358040"/>
    <lineage>
        <taxon>Eukaryota</taxon>
        <taxon>Metazoa</taxon>
        <taxon>Ecdysozoa</taxon>
        <taxon>Nematoda</taxon>
        <taxon>Chromadorea</taxon>
        <taxon>Rhabditida</taxon>
        <taxon>Rhabditina</taxon>
        <taxon>Diplogasteromorpha</taxon>
        <taxon>Diplogasteroidea</taxon>
        <taxon>Neodiplogasteridae</taxon>
        <taxon>Pristionchus</taxon>
    </lineage>
</organism>